<sequence>MARYIFSRVLVIIPILLIVSVLSFLFVHLTPGDPIRIMYGADMDMATYAKVKEKLGFNDPIYVQYGRYLSQILSGDFGVSYKTKTNVSEEIGRRLLYTLGLTFASMFWALVIGLIVGIYSAAKRKSLWDRVGIIATTTIISIPEFWFGLMLMQVFAVQLGWLPTSGSGTFAHLLLPSITLGFGVAAIIARFTRSSVLEVLQEDFVRTARAKGQRESVIIWTHVLRNALIPVITMTGLQFGFLLGGAVVVEQVFSWPGLGSYLIDSVLARDYPAMQALILLFSVQFLIVNLLVDISYSLVNPQIRYE</sequence>
<dbReference type="PATRIC" id="fig|54915.3.peg.4450"/>
<keyword evidence="3" id="KW-1003">Cell membrane</keyword>
<evidence type="ECO:0000313" key="19">
    <source>
        <dbReference type="Proteomes" id="UP000036834"/>
    </source>
</evidence>
<dbReference type="EMBL" id="LGIQ01000011">
    <property type="protein sequence ID" value="KNB69424.1"/>
    <property type="molecule type" value="Genomic_DNA"/>
</dbReference>
<comment type="subunit">
    <text evidence="12">The complex is composed of two ATP-binding proteins (NikD and NikE), two transmembrane proteins (NikB and NikC) and a solute-binding protein (NikA).</text>
</comment>
<feature type="transmembrane region" description="Helical" evidence="15">
    <location>
        <begin position="131"/>
        <end position="157"/>
    </location>
</feature>
<keyword evidence="8" id="KW-0921">Nickel transport</keyword>
<dbReference type="InterPro" id="IPR035906">
    <property type="entry name" value="MetI-like_sf"/>
</dbReference>
<keyword evidence="20" id="KW-1185">Reference proteome</keyword>
<dbReference type="InterPro" id="IPR045621">
    <property type="entry name" value="BPD_transp_1_N"/>
</dbReference>
<dbReference type="GO" id="GO:0005886">
    <property type="term" value="C:plasma membrane"/>
    <property type="evidence" value="ECO:0007669"/>
    <property type="project" value="UniProtKB-SubCell"/>
</dbReference>
<dbReference type="RefSeq" id="WP_049741434.1">
    <property type="nucleotide sequence ID" value="NZ_BJON01000018.1"/>
</dbReference>
<comment type="similarity">
    <text evidence="10">Belongs to the binding-protein-dependent transport system permease family. OppBC subfamily.</text>
</comment>
<dbReference type="STRING" id="54915.ADS79_26400"/>
<comment type="caution">
    <text evidence="18">The sequence shown here is derived from an EMBL/GenBank/DDBJ whole genome shotgun (WGS) entry which is preliminary data.</text>
</comment>
<evidence type="ECO:0000256" key="11">
    <source>
        <dbReference type="ARBA" id="ARBA00037215"/>
    </source>
</evidence>
<evidence type="ECO:0000256" key="15">
    <source>
        <dbReference type="RuleBase" id="RU363032"/>
    </source>
</evidence>
<evidence type="ECO:0000256" key="5">
    <source>
        <dbReference type="ARBA" id="ARBA00022692"/>
    </source>
</evidence>
<evidence type="ECO:0000313" key="18">
    <source>
        <dbReference type="EMBL" id="KNB69424.1"/>
    </source>
</evidence>
<evidence type="ECO:0000256" key="12">
    <source>
        <dbReference type="ARBA" id="ARBA00038669"/>
    </source>
</evidence>
<evidence type="ECO:0000256" key="8">
    <source>
        <dbReference type="ARBA" id="ARBA00023112"/>
    </source>
</evidence>
<evidence type="ECO:0000313" key="17">
    <source>
        <dbReference type="EMBL" id="GED70855.1"/>
    </source>
</evidence>
<gene>
    <name evidence="18" type="ORF">ADS79_26400</name>
    <name evidence="17" type="ORF">BRE01_45570</name>
</gene>
<proteinExistence type="inferred from homology"/>
<comment type="function">
    <text evidence="11">Part of the ABC transporter complex GsiABCD involved in glutathione import. Probably responsible for the translocation of the substrate across the membrane.</text>
</comment>
<evidence type="ECO:0000256" key="9">
    <source>
        <dbReference type="ARBA" id="ARBA00023136"/>
    </source>
</evidence>
<dbReference type="InterPro" id="IPR050045">
    <property type="entry name" value="Opp2B"/>
</dbReference>
<keyword evidence="7" id="KW-0406">Ion transport</keyword>
<dbReference type="Proteomes" id="UP000319578">
    <property type="component" value="Unassembled WGS sequence"/>
</dbReference>
<dbReference type="Gene3D" id="1.10.3720.10">
    <property type="entry name" value="MetI-like"/>
    <property type="match status" value="1"/>
</dbReference>
<evidence type="ECO:0000256" key="4">
    <source>
        <dbReference type="ARBA" id="ARBA00022596"/>
    </source>
</evidence>
<comment type="subcellular location">
    <subcellularLocation>
        <location evidence="1 15">Cell membrane</location>
        <topology evidence="1 15">Multi-pass membrane protein</topology>
    </subcellularLocation>
</comment>
<keyword evidence="5 15" id="KW-0812">Transmembrane</keyword>
<feature type="domain" description="ABC transmembrane type-1" evidence="16">
    <location>
        <begin position="95"/>
        <end position="292"/>
    </location>
</feature>
<dbReference type="Pfam" id="PF19300">
    <property type="entry name" value="BPD_transp_1_N"/>
    <property type="match status" value="1"/>
</dbReference>
<keyword evidence="4" id="KW-0533">Nickel</keyword>
<dbReference type="Pfam" id="PF00528">
    <property type="entry name" value="BPD_transp_1"/>
    <property type="match status" value="1"/>
</dbReference>
<dbReference type="GO" id="GO:0015099">
    <property type="term" value="F:nickel cation transmembrane transporter activity"/>
    <property type="evidence" value="ECO:0007669"/>
    <property type="project" value="InterPro"/>
</dbReference>
<dbReference type="PANTHER" id="PTHR43163:SF5">
    <property type="entry name" value="GLUTATHIONE TRANSPORT SYSTEM PERMEASE PROTEIN GSIC"/>
    <property type="match status" value="1"/>
</dbReference>
<feature type="transmembrane region" description="Helical" evidence="15">
    <location>
        <begin position="95"/>
        <end position="119"/>
    </location>
</feature>
<evidence type="ECO:0000256" key="3">
    <source>
        <dbReference type="ARBA" id="ARBA00022475"/>
    </source>
</evidence>
<dbReference type="EMBL" id="BJON01000018">
    <property type="protein sequence ID" value="GED70855.1"/>
    <property type="molecule type" value="Genomic_DNA"/>
</dbReference>
<evidence type="ECO:0000256" key="13">
    <source>
        <dbReference type="ARBA" id="ARBA00041107"/>
    </source>
</evidence>
<evidence type="ECO:0000256" key="2">
    <source>
        <dbReference type="ARBA" id="ARBA00022448"/>
    </source>
</evidence>
<dbReference type="OrthoDB" id="24153at2"/>
<dbReference type="NCBIfam" id="NF045470">
    <property type="entry name" value="Opp2B"/>
    <property type="match status" value="1"/>
</dbReference>
<evidence type="ECO:0000256" key="14">
    <source>
        <dbReference type="ARBA" id="ARBA00044774"/>
    </source>
</evidence>
<evidence type="ECO:0000256" key="1">
    <source>
        <dbReference type="ARBA" id="ARBA00004651"/>
    </source>
</evidence>
<evidence type="ECO:0000256" key="10">
    <source>
        <dbReference type="ARBA" id="ARBA00024202"/>
    </source>
</evidence>
<dbReference type="Proteomes" id="UP000036834">
    <property type="component" value="Unassembled WGS sequence"/>
</dbReference>
<evidence type="ECO:0000256" key="7">
    <source>
        <dbReference type="ARBA" id="ARBA00023065"/>
    </source>
</evidence>
<reference evidence="17 20" key="3">
    <citation type="submission" date="2019-06" db="EMBL/GenBank/DDBJ databases">
        <title>Whole genome shotgun sequence of Brevibacillus reuszeri NBRC 15719.</title>
        <authorList>
            <person name="Hosoyama A."/>
            <person name="Uohara A."/>
            <person name="Ohji S."/>
            <person name="Ichikawa N."/>
        </authorList>
    </citation>
    <scope>NUCLEOTIDE SEQUENCE [LARGE SCALE GENOMIC DNA]</scope>
    <source>
        <strain evidence="17 20">NBRC 15719</strain>
    </source>
</reference>
<keyword evidence="9 15" id="KW-0472">Membrane</keyword>
<reference evidence="18" key="2">
    <citation type="submission" date="2015-07" db="EMBL/GenBank/DDBJ databases">
        <title>MeaNS - Measles Nucleotide Surveillance Program.</title>
        <authorList>
            <person name="Tran T."/>
            <person name="Druce J."/>
        </authorList>
    </citation>
    <scope>NUCLEOTIDE SEQUENCE</scope>
    <source>
        <strain evidence="18">DSM 9887</strain>
    </source>
</reference>
<dbReference type="AlphaFoldDB" id="A0A0K9YL61"/>
<dbReference type="InterPro" id="IPR000515">
    <property type="entry name" value="MetI-like"/>
</dbReference>
<evidence type="ECO:0000313" key="20">
    <source>
        <dbReference type="Proteomes" id="UP000319578"/>
    </source>
</evidence>
<dbReference type="PANTHER" id="PTHR43163">
    <property type="entry name" value="DIPEPTIDE TRANSPORT SYSTEM PERMEASE PROTEIN DPPB-RELATED"/>
    <property type="match status" value="1"/>
</dbReference>
<reference evidence="19" key="1">
    <citation type="submission" date="2015-07" db="EMBL/GenBank/DDBJ databases">
        <title>Genome sequencing project for genomic taxonomy and phylogenomics of Bacillus-like bacteria.</title>
        <authorList>
            <person name="Liu B."/>
            <person name="Wang J."/>
            <person name="Zhu Y."/>
            <person name="Liu G."/>
            <person name="Chen Q."/>
            <person name="Chen Z."/>
            <person name="Lan J."/>
            <person name="Che J."/>
            <person name="Ge C."/>
            <person name="Shi H."/>
            <person name="Pan Z."/>
            <person name="Liu X."/>
        </authorList>
    </citation>
    <scope>NUCLEOTIDE SEQUENCE [LARGE SCALE GENOMIC DNA]</scope>
    <source>
        <strain evidence="19">DSM 9887</strain>
    </source>
</reference>
<name>A0A0K9YL61_9BACL</name>
<feature type="transmembrane region" description="Helical" evidence="15">
    <location>
        <begin position="9"/>
        <end position="29"/>
    </location>
</feature>
<accession>A0A0K9YL61</accession>
<feature type="transmembrane region" description="Helical" evidence="15">
    <location>
        <begin position="169"/>
        <end position="189"/>
    </location>
</feature>
<feature type="transmembrane region" description="Helical" evidence="15">
    <location>
        <begin position="227"/>
        <end position="253"/>
    </location>
</feature>
<dbReference type="CDD" id="cd06261">
    <property type="entry name" value="TM_PBP2"/>
    <property type="match status" value="1"/>
</dbReference>
<evidence type="ECO:0000259" key="16">
    <source>
        <dbReference type="PROSITE" id="PS50928"/>
    </source>
</evidence>
<keyword evidence="2 15" id="KW-0813">Transport</keyword>
<protein>
    <recommendedName>
        <fullName evidence="13">Glutathione transport system permease protein GsiC</fullName>
    </recommendedName>
    <alternativeName>
        <fullName evidence="14">Nickel import system permease protein NikB</fullName>
    </alternativeName>
</protein>
<evidence type="ECO:0000256" key="6">
    <source>
        <dbReference type="ARBA" id="ARBA00022989"/>
    </source>
</evidence>
<dbReference type="PROSITE" id="PS50928">
    <property type="entry name" value="ABC_TM1"/>
    <property type="match status" value="1"/>
</dbReference>
<dbReference type="SUPFAM" id="SSF161098">
    <property type="entry name" value="MetI-like"/>
    <property type="match status" value="1"/>
</dbReference>
<keyword evidence="6 15" id="KW-1133">Transmembrane helix</keyword>
<feature type="transmembrane region" description="Helical" evidence="15">
    <location>
        <begin position="273"/>
        <end position="292"/>
    </location>
</feature>
<organism evidence="18 19">
    <name type="scientific">Brevibacillus reuszeri</name>
    <dbReference type="NCBI Taxonomy" id="54915"/>
    <lineage>
        <taxon>Bacteria</taxon>
        <taxon>Bacillati</taxon>
        <taxon>Bacillota</taxon>
        <taxon>Bacilli</taxon>
        <taxon>Bacillales</taxon>
        <taxon>Paenibacillaceae</taxon>
        <taxon>Brevibacillus</taxon>
    </lineage>
</organism>